<feature type="region of interest" description="Disordered" evidence="1">
    <location>
        <begin position="203"/>
        <end position="236"/>
    </location>
</feature>
<comment type="caution">
    <text evidence="2">The sequence shown here is derived from an EMBL/GenBank/DDBJ whole genome shotgun (WGS) entry which is preliminary data.</text>
</comment>
<dbReference type="OrthoDB" id="5982589at2759"/>
<organism evidence="2 3">
    <name type="scientific">Stylophora pistillata</name>
    <name type="common">Smooth cauliflower coral</name>
    <dbReference type="NCBI Taxonomy" id="50429"/>
    <lineage>
        <taxon>Eukaryota</taxon>
        <taxon>Metazoa</taxon>
        <taxon>Cnidaria</taxon>
        <taxon>Anthozoa</taxon>
        <taxon>Hexacorallia</taxon>
        <taxon>Scleractinia</taxon>
        <taxon>Astrocoeniina</taxon>
        <taxon>Pocilloporidae</taxon>
        <taxon>Stylophora</taxon>
    </lineage>
</organism>
<feature type="region of interest" description="Disordered" evidence="1">
    <location>
        <begin position="86"/>
        <end position="141"/>
    </location>
</feature>
<protein>
    <submittedName>
        <fullName evidence="2">Uncharacterized protein</fullName>
    </submittedName>
</protein>
<feature type="region of interest" description="Disordered" evidence="1">
    <location>
        <begin position="258"/>
        <end position="343"/>
    </location>
</feature>
<feature type="compositionally biased region" description="Basic and acidic residues" evidence="1">
    <location>
        <begin position="326"/>
        <end position="343"/>
    </location>
</feature>
<accession>A0A2B4SKL4</accession>
<evidence type="ECO:0000313" key="2">
    <source>
        <dbReference type="EMBL" id="PFX31224.1"/>
    </source>
</evidence>
<dbReference type="EMBL" id="LSMT01000039">
    <property type="protein sequence ID" value="PFX31224.1"/>
    <property type="molecule type" value="Genomic_DNA"/>
</dbReference>
<keyword evidence="3" id="KW-1185">Reference proteome</keyword>
<dbReference type="Proteomes" id="UP000225706">
    <property type="component" value="Unassembled WGS sequence"/>
</dbReference>
<gene>
    <name evidence="2" type="ORF">AWC38_SpisGene3964</name>
</gene>
<reference evidence="3" key="1">
    <citation type="journal article" date="2017" name="bioRxiv">
        <title>Comparative analysis of the genomes of Stylophora pistillata and Acropora digitifera provides evidence for extensive differences between species of corals.</title>
        <authorList>
            <person name="Voolstra C.R."/>
            <person name="Li Y."/>
            <person name="Liew Y.J."/>
            <person name="Baumgarten S."/>
            <person name="Zoccola D."/>
            <person name="Flot J.-F."/>
            <person name="Tambutte S."/>
            <person name="Allemand D."/>
            <person name="Aranda M."/>
        </authorList>
    </citation>
    <scope>NUCLEOTIDE SEQUENCE [LARGE SCALE GENOMIC DNA]</scope>
</reference>
<dbReference type="AlphaFoldDB" id="A0A2B4SKL4"/>
<feature type="compositionally biased region" description="Polar residues" evidence="1">
    <location>
        <begin position="208"/>
        <end position="236"/>
    </location>
</feature>
<feature type="compositionally biased region" description="Polar residues" evidence="1">
    <location>
        <begin position="284"/>
        <end position="293"/>
    </location>
</feature>
<feature type="compositionally biased region" description="Basic residues" evidence="1">
    <location>
        <begin position="117"/>
        <end position="127"/>
    </location>
</feature>
<evidence type="ECO:0000313" key="3">
    <source>
        <dbReference type="Proteomes" id="UP000225706"/>
    </source>
</evidence>
<name>A0A2B4SKL4_STYPI</name>
<proteinExistence type="predicted"/>
<evidence type="ECO:0000256" key="1">
    <source>
        <dbReference type="SAM" id="MobiDB-lite"/>
    </source>
</evidence>
<sequence length="441" mass="50332">MENSSSRFFQGFSLEDYRLQALFKTLEKEKKQCLNQLKEQTHLFKMSLRPPVKSGEEYWSQYGENYHANGDKRERDSVTHLSAELKEDLNKNNTMPVSPKINSPAEDEHCGLNPSGKRPRYFQRNKSKQNADRNAQRKKKPESISLTLLEILCSDVENGVLLTKTGNHSYSGCEASEKCFKDGVSRIRSQSNQEERLNVVGQPEVRNRSTSTSSAAVHNFENSLKSPSSTDLSCQVTNTSELERSVQNLSLSSVHSKIDFWPGETPKSSQSTKINIRKDVARNLESSRNSSTTKNERSMDSDGSGSCRFVHFSDGRKLKKKKGKKKDPGTKQANDKLNRTESSDVKFFQIDVPPGSNRGKSQEEMAKETREKMDQFFAKVDRTKSFQTKRLRWRCVSGNSGRSAWKRENKACLDQEKLLPQEIKNVKGYRRAHPWPTQVWS</sequence>